<keyword evidence="2" id="KW-1185">Reference proteome</keyword>
<evidence type="ECO:0000313" key="2">
    <source>
        <dbReference type="Proteomes" id="UP000183832"/>
    </source>
</evidence>
<accession>A0A1J1IZV7</accession>
<protein>
    <submittedName>
        <fullName evidence="1">CLUMA_CG018607, isoform A</fullName>
    </submittedName>
</protein>
<dbReference type="AlphaFoldDB" id="A0A1J1IZV7"/>
<sequence>MNSQVIKLADFPFQCIYLVEAKKMINEFSRFKYKISTVMSLTDFPNLELYEHSYVIRFGDCPMKALNLTPA</sequence>
<evidence type="ECO:0000313" key="1">
    <source>
        <dbReference type="EMBL" id="CRL05616.1"/>
    </source>
</evidence>
<gene>
    <name evidence="1" type="ORF">CLUMA_CG018607</name>
</gene>
<dbReference type="Proteomes" id="UP000183832">
    <property type="component" value="Unassembled WGS sequence"/>
</dbReference>
<name>A0A1J1IZV7_9DIPT</name>
<organism evidence="1 2">
    <name type="scientific">Clunio marinus</name>
    <dbReference type="NCBI Taxonomy" id="568069"/>
    <lineage>
        <taxon>Eukaryota</taxon>
        <taxon>Metazoa</taxon>
        <taxon>Ecdysozoa</taxon>
        <taxon>Arthropoda</taxon>
        <taxon>Hexapoda</taxon>
        <taxon>Insecta</taxon>
        <taxon>Pterygota</taxon>
        <taxon>Neoptera</taxon>
        <taxon>Endopterygota</taxon>
        <taxon>Diptera</taxon>
        <taxon>Nematocera</taxon>
        <taxon>Chironomoidea</taxon>
        <taxon>Chironomidae</taxon>
        <taxon>Clunio</taxon>
    </lineage>
</organism>
<dbReference type="EMBL" id="CVRI01000064">
    <property type="protein sequence ID" value="CRL05616.1"/>
    <property type="molecule type" value="Genomic_DNA"/>
</dbReference>
<reference evidence="1 2" key="1">
    <citation type="submission" date="2015-04" db="EMBL/GenBank/DDBJ databases">
        <authorList>
            <person name="Syromyatnikov M.Y."/>
            <person name="Popov V.N."/>
        </authorList>
    </citation>
    <scope>NUCLEOTIDE SEQUENCE [LARGE SCALE GENOMIC DNA]</scope>
</reference>
<proteinExistence type="predicted"/>